<evidence type="ECO:0000313" key="1">
    <source>
        <dbReference type="EMBL" id="ATA86485.1"/>
    </source>
</evidence>
<dbReference type="AlphaFoldDB" id="A0A250FQ20"/>
<dbReference type="KEGG" id="cgh:CGC50_04500"/>
<evidence type="ECO:0000313" key="2">
    <source>
        <dbReference type="Proteomes" id="UP000217250"/>
    </source>
</evidence>
<dbReference type="Proteomes" id="UP000217250">
    <property type="component" value="Chromosome"/>
</dbReference>
<proteinExistence type="predicted"/>
<name>A0A250FQ20_9FLAO</name>
<dbReference type="EMBL" id="CP022386">
    <property type="protein sequence ID" value="ATA86485.1"/>
    <property type="molecule type" value="Genomic_DNA"/>
</dbReference>
<gene>
    <name evidence="1" type="ORF">CGC50_04500</name>
</gene>
<sequence>MRDQHQAQAQHTARDSYTQEDFEGVWKQMLAILEKRGEHLLISHLGKDSAPTIAEDVILLEVGSELALIETRSQQERLLTYIRKSLNNYNITLQITVNKEIAPVTAYTPEEKYLALKEQNPLLETFVRELGLQF</sequence>
<accession>A0A250FQ20</accession>
<organism evidence="1 2">
    <name type="scientific">Capnocytophaga gingivalis</name>
    <dbReference type="NCBI Taxonomy" id="1017"/>
    <lineage>
        <taxon>Bacteria</taxon>
        <taxon>Pseudomonadati</taxon>
        <taxon>Bacteroidota</taxon>
        <taxon>Flavobacteriia</taxon>
        <taxon>Flavobacteriales</taxon>
        <taxon>Flavobacteriaceae</taxon>
        <taxon>Capnocytophaga</taxon>
    </lineage>
</organism>
<evidence type="ECO:0008006" key="3">
    <source>
        <dbReference type="Google" id="ProtNLM"/>
    </source>
</evidence>
<reference evidence="2" key="1">
    <citation type="submission" date="2017-06" db="EMBL/GenBank/DDBJ databases">
        <title>Capnocytophaga spp. assemblies.</title>
        <authorList>
            <person name="Gulvik C.A."/>
        </authorList>
    </citation>
    <scope>NUCLEOTIDE SEQUENCE [LARGE SCALE GENOMIC DNA]</scope>
    <source>
        <strain evidence="2">H1496</strain>
    </source>
</reference>
<protein>
    <recommendedName>
        <fullName evidence="3">DNA polymerase III subunit gamma/tau</fullName>
    </recommendedName>
</protein>
<dbReference type="OrthoDB" id="1467297at2"/>